<sequence length="58" mass="6237">MAMRKILALSFTLVSLASSKTVNYPNNSADVILDRALNAMGGEDVIARLDGVTYHSPK</sequence>
<comment type="caution">
    <text evidence="2">The sequence shown here is derived from an EMBL/GenBank/DDBJ whole genome shotgun (WGS) entry which is preliminary data.</text>
</comment>
<name>A0A9W8RCG9_9HYPO</name>
<feature type="signal peptide" evidence="1">
    <location>
        <begin position="1"/>
        <end position="19"/>
    </location>
</feature>
<dbReference type="AlphaFoldDB" id="A0A9W8RCG9"/>
<organism evidence="2 3">
    <name type="scientific">Fusarium falciforme</name>
    <dbReference type="NCBI Taxonomy" id="195108"/>
    <lineage>
        <taxon>Eukaryota</taxon>
        <taxon>Fungi</taxon>
        <taxon>Dikarya</taxon>
        <taxon>Ascomycota</taxon>
        <taxon>Pezizomycotina</taxon>
        <taxon>Sordariomycetes</taxon>
        <taxon>Hypocreomycetidae</taxon>
        <taxon>Hypocreales</taxon>
        <taxon>Nectriaceae</taxon>
        <taxon>Fusarium</taxon>
        <taxon>Fusarium solani species complex</taxon>
    </lineage>
</organism>
<dbReference type="Proteomes" id="UP001152087">
    <property type="component" value="Unassembled WGS sequence"/>
</dbReference>
<reference evidence="2" key="1">
    <citation type="submission" date="2022-09" db="EMBL/GenBank/DDBJ databases">
        <title>Fusarium specimens isolated from Avocado Roots.</title>
        <authorList>
            <person name="Stajich J."/>
            <person name="Roper C."/>
            <person name="Heimlech-Rivalta G."/>
        </authorList>
    </citation>
    <scope>NUCLEOTIDE SEQUENCE</scope>
    <source>
        <strain evidence="2">A02</strain>
    </source>
</reference>
<keyword evidence="3" id="KW-1185">Reference proteome</keyword>
<evidence type="ECO:0000256" key="1">
    <source>
        <dbReference type="SAM" id="SignalP"/>
    </source>
</evidence>
<dbReference type="EMBL" id="JAOQAV010000008">
    <property type="protein sequence ID" value="KAJ4191957.1"/>
    <property type="molecule type" value="Genomic_DNA"/>
</dbReference>
<evidence type="ECO:0000313" key="3">
    <source>
        <dbReference type="Proteomes" id="UP001152087"/>
    </source>
</evidence>
<gene>
    <name evidence="2" type="ORF">NW755_004092</name>
</gene>
<accession>A0A9W8RCG9</accession>
<protein>
    <submittedName>
        <fullName evidence="2">Uncharacterized protein</fullName>
    </submittedName>
</protein>
<proteinExistence type="predicted"/>
<keyword evidence="1" id="KW-0732">Signal</keyword>
<feature type="chain" id="PRO_5040734565" evidence="1">
    <location>
        <begin position="20"/>
        <end position="58"/>
    </location>
</feature>
<evidence type="ECO:0000313" key="2">
    <source>
        <dbReference type="EMBL" id="KAJ4191957.1"/>
    </source>
</evidence>